<organism evidence="1 2">
    <name type="scientific">Microcystis viridis Mv_BB_P_19951000_S68D</name>
    <dbReference type="NCBI Taxonomy" id="2486270"/>
    <lineage>
        <taxon>Bacteria</taxon>
        <taxon>Bacillati</taxon>
        <taxon>Cyanobacteriota</taxon>
        <taxon>Cyanophyceae</taxon>
        <taxon>Oscillatoriophycideae</taxon>
        <taxon>Chroococcales</taxon>
        <taxon>Microcystaceae</taxon>
        <taxon>Microcystis</taxon>
    </lineage>
</organism>
<sequence>MKIESSQINQFAVCLNNEGYEASLEVGKIYRVIPNETAEINGLIRVIDERVEDYAFSVNRFHAIELPKPIEEALLSMAN</sequence>
<dbReference type="EMBL" id="SFAZ01000013">
    <property type="protein sequence ID" value="TRU80272.1"/>
    <property type="molecule type" value="Genomic_DNA"/>
</dbReference>
<gene>
    <name evidence="1" type="ORF">EWV77_00655</name>
</gene>
<dbReference type="Proteomes" id="UP000320674">
    <property type="component" value="Unassembled WGS sequence"/>
</dbReference>
<comment type="caution">
    <text evidence="1">The sequence shown here is derived from an EMBL/GenBank/DDBJ whole genome shotgun (WGS) entry which is preliminary data.</text>
</comment>
<evidence type="ECO:0000313" key="1">
    <source>
        <dbReference type="EMBL" id="TRU80272.1"/>
    </source>
</evidence>
<dbReference type="AlphaFoldDB" id="A0A552I9X2"/>
<proteinExistence type="predicted"/>
<evidence type="ECO:0008006" key="3">
    <source>
        <dbReference type="Google" id="ProtNLM"/>
    </source>
</evidence>
<protein>
    <recommendedName>
        <fullName evidence="3">DUF4926 domain-containing protein</fullName>
    </recommendedName>
</protein>
<accession>A0A552I9X2</accession>
<name>A0A552I9X2_MICVR</name>
<reference evidence="1 2" key="1">
    <citation type="submission" date="2019-01" db="EMBL/GenBank/DDBJ databases">
        <title>Coherence of Microcystis species and biogeography revealed through population genomics.</title>
        <authorList>
            <person name="Perez-Carrascal O.M."/>
            <person name="Terrat Y."/>
            <person name="Giani A."/>
            <person name="Fortin N."/>
            <person name="Tromas N."/>
            <person name="Shapiro B.J."/>
        </authorList>
    </citation>
    <scope>NUCLEOTIDE SEQUENCE [LARGE SCALE GENOMIC DNA]</scope>
    <source>
        <strain evidence="1">Mv_BB_P_19951000_S68D</strain>
    </source>
</reference>
<evidence type="ECO:0000313" key="2">
    <source>
        <dbReference type="Proteomes" id="UP000320674"/>
    </source>
</evidence>